<dbReference type="Gene3D" id="2.60.40.10">
    <property type="entry name" value="Immunoglobulins"/>
    <property type="match status" value="1"/>
</dbReference>
<dbReference type="GO" id="GO:0003700">
    <property type="term" value="F:DNA-binding transcription factor activity"/>
    <property type="evidence" value="ECO:0007669"/>
    <property type="project" value="InterPro"/>
</dbReference>
<dbReference type="FunFam" id="3.30.565.10:FF:000037">
    <property type="entry name" value="Hybrid sensor histidine kinase/response regulator"/>
    <property type="match status" value="1"/>
</dbReference>
<feature type="coiled-coil region" evidence="13">
    <location>
        <begin position="842"/>
        <end position="869"/>
    </location>
</feature>
<feature type="domain" description="HTH araC/xylS-type" evidence="15">
    <location>
        <begin position="1282"/>
        <end position="1381"/>
    </location>
</feature>
<evidence type="ECO:0000256" key="3">
    <source>
        <dbReference type="ARBA" id="ARBA00022553"/>
    </source>
</evidence>
<evidence type="ECO:0000256" key="7">
    <source>
        <dbReference type="ARBA" id="ARBA00022840"/>
    </source>
</evidence>
<evidence type="ECO:0000256" key="14">
    <source>
        <dbReference type="SAM" id="SignalP"/>
    </source>
</evidence>
<dbReference type="InterPro" id="IPR011006">
    <property type="entry name" value="CheY-like_superfamily"/>
</dbReference>
<dbReference type="InterPro" id="IPR018062">
    <property type="entry name" value="HTH_AraC-typ_CS"/>
</dbReference>
<dbReference type="FunFam" id="2.60.40.10:FF:000791">
    <property type="entry name" value="Two-component system sensor histidine kinase/response regulator"/>
    <property type="match status" value="1"/>
</dbReference>
<dbReference type="PROSITE" id="PS01124">
    <property type="entry name" value="HTH_ARAC_FAMILY_2"/>
    <property type="match status" value="1"/>
</dbReference>
<dbReference type="SMART" id="SM00388">
    <property type="entry name" value="HisKA"/>
    <property type="match status" value="1"/>
</dbReference>
<dbReference type="InterPro" id="IPR015943">
    <property type="entry name" value="WD40/YVTN_repeat-like_dom_sf"/>
</dbReference>
<dbReference type="Proteomes" id="UP000462014">
    <property type="component" value="Unassembled WGS sequence"/>
</dbReference>
<dbReference type="InterPro" id="IPR005467">
    <property type="entry name" value="His_kinase_dom"/>
</dbReference>
<keyword evidence="7" id="KW-0067">ATP-binding</keyword>
<evidence type="ECO:0000259" key="15">
    <source>
        <dbReference type="PROSITE" id="PS01124"/>
    </source>
</evidence>
<dbReference type="SMART" id="SM00448">
    <property type="entry name" value="REC"/>
    <property type="match status" value="1"/>
</dbReference>
<proteinExistence type="predicted"/>
<dbReference type="CDD" id="cd00082">
    <property type="entry name" value="HisKA"/>
    <property type="match status" value="1"/>
</dbReference>
<sequence length="1386" mass="158983">MRSKMLVALLAFFVVLKSVQAQNTQYQFSQLDINQGLSNNQITCIYKDTKGFMWFGTMSGLNRYDGYKFKVFKHDNKLNSSLDDDYISNIQEGPNQKLWIQTRTGFNIYDLQTERFSHDTKKALAAFSIPDSLILSIKKDHAGNFWFVHTSYGVYRYNPNTRNTTHYTHLPNDSTSLYSNAITDIAEDSGGNFWIAHNNGILEKLDAKTNKVTSRIYTLNKLYPHEQFTTLIFIDAQNDIWVYMNGGTLGAFYFSPKTKQYKHIDKNSIGSKLNSNIVYNIIQDNKGLIWISTDHGGINLLDKKTFSTNYITNRADNHKSIAQNSITALYKDNTGIIWAGTYKRGISYYHESIIKFPLYRHLLADPNSFGYDDVNKFAEDAKGNLWIGTNGGGLIYFDRKKNTYQLYKHNAADANSLCNDVIVSLWIDHEQKLWIGTYFGGLDCFDGKKFKHYKHKDADPNSISDDRVWEIMEDSQNRLWVGTLAGGLNLFDRKKNVFYHYNQNQPNSIHSSYISALIEDREGNIWIGTSYGIAVLEKKTSRFMSYLHDEKNTNSLVNNNIIAVFNDSRDLIWITTREGLSIFDPQTKTFRNFFKEDGLPDNATLEVREDNRDHIWLSTKNGLSDITVSGNNNNYKLAFKNYDESDGLQGREFNENAALKTRKGEMIFGGGTGFNLFTPEQIKSNTNKPVVLLTDFQIFNRSLKVGEQIGNNTILSKSITDTKAVTLKYYDNVFSIEFAALNFFDPNKVKLIYRMEGFDKSWLTADNNIRKATYTNLDPGNYTFRVKAANADGVWSDKEAKLNITILPPFWRTPFAFFTYAFLVLGGLYLMRRRGIQKIKTEFALEQERKEARNALEHERREAKRMHELDLMKIKFFTNVSHEFRTPLSLIMAPVDKILSTTQNVSQRQQLQMVNRNARRLLNLVNQLLDFRKMEVQELKIQNRRGNIVHFIQEVSHSFTDIADKKSIGFIFDTTIDHLETDFDHDKIERILFNLLSNAFKFTPEHGHVSVLLDLKTSGNTNLLEIKIQDTGIGIPKEKQDKIFERFFQNETPGSIVNQGSGIGLSIVKEFVKLQSGEITVESEDGQGSCFTILLPVKTVQEVAVTETDAEQQDFITEISVKALNGNKNFNKKQMVLLVEDNDDFRFYLKDNLKESYHIIEAANGKEGWQKALALHPNLIVSDISMPEMNGIDLCHKIKQDPRTTHIPIVLLTALTGEEQQLKGLETGASDYLTKPFNFEILLSKIKNLLVQQESMRKTYQKQVEVKPGEVAVESLDEKLMQQVLKVIEKNMGNPDFSVEELSTEVYMSRVTLYKKLLAITGKTPVEFIRTIRLKRAAQLLETGQLTISQVSYKVGFKSQKYFTKCFKAEFNVLPSEYSQEKQVQT</sequence>
<evidence type="ECO:0000259" key="16">
    <source>
        <dbReference type="PROSITE" id="PS50109"/>
    </source>
</evidence>
<evidence type="ECO:0000313" key="18">
    <source>
        <dbReference type="EMBL" id="MVN23083.1"/>
    </source>
</evidence>
<keyword evidence="14" id="KW-0732">Signal</keyword>
<gene>
    <name evidence="18" type="ORF">GO621_16270</name>
</gene>
<dbReference type="PRINTS" id="PR00344">
    <property type="entry name" value="BCTRLSENSOR"/>
</dbReference>
<dbReference type="Gene3D" id="1.10.287.130">
    <property type="match status" value="1"/>
</dbReference>
<evidence type="ECO:0000313" key="19">
    <source>
        <dbReference type="Proteomes" id="UP000462014"/>
    </source>
</evidence>
<dbReference type="InterPro" id="IPR004358">
    <property type="entry name" value="Sig_transdc_His_kin-like_C"/>
</dbReference>
<dbReference type="SUPFAM" id="SSF52172">
    <property type="entry name" value="CheY-like"/>
    <property type="match status" value="1"/>
</dbReference>
<dbReference type="GO" id="GO:0005524">
    <property type="term" value="F:ATP binding"/>
    <property type="evidence" value="ECO:0007669"/>
    <property type="project" value="UniProtKB-KW"/>
</dbReference>
<evidence type="ECO:0000259" key="17">
    <source>
        <dbReference type="PROSITE" id="PS50110"/>
    </source>
</evidence>
<dbReference type="SMART" id="SM00342">
    <property type="entry name" value="HTH_ARAC"/>
    <property type="match status" value="1"/>
</dbReference>
<dbReference type="Pfam" id="PF12833">
    <property type="entry name" value="HTH_18"/>
    <property type="match status" value="1"/>
</dbReference>
<dbReference type="SMART" id="SM00387">
    <property type="entry name" value="HATPase_c"/>
    <property type="match status" value="1"/>
</dbReference>
<dbReference type="Pfam" id="PF00072">
    <property type="entry name" value="Response_reg"/>
    <property type="match status" value="1"/>
</dbReference>
<dbReference type="EC" id="2.7.13.3" evidence="2"/>
<dbReference type="SUPFAM" id="SSF63829">
    <property type="entry name" value="Calcium-dependent phosphotriesterase"/>
    <property type="match status" value="2"/>
</dbReference>
<dbReference type="SUPFAM" id="SSF55874">
    <property type="entry name" value="ATPase domain of HSP90 chaperone/DNA topoisomerase II/histidine kinase"/>
    <property type="match status" value="1"/>
</dbReference>
<evidence type="ECO:0000256" key="6">
    <source>
        <dbReference type="ARBA" id="ARBA00022777"/>
    </source>
</evidence>
<comment type="catalytic activity">
    <reaction evidence="1">
        <text>ATP + protein L-histidine = ADP + protein N-phospho-L-histidine.</text>
        <dbReference type="EC" id="2.7.13.3"/>
    </reaction>
</comment>
<dbReference type="InterPro" id="IPR001789">
    <property type="entry name" value="Sig_transdc_resp-reg_receiver"/>
</dbReference>
<dbReference type="FunFam" id="1.10.287.130:FF:000034">
    <property type="entry name" value="Two-component system sensor histidine kinase/response regulator"/>
    <property type="match status" value="1"/>
</dbReference>
<dbReference type="CDD" id="cd17574">
    <property type="entry name" value="REC_OmpR"/>
    <property type="match status" value="1"/>
</dbReference>
<dbReference type="GO" id="GO:0000155">
    <property type="term" value="F:phosphorelay sensor kinase activity"/>
    <property type="evidence" value="ECO:0007669"/>
    <property type="project" value="InterPro"/>
</dbReference>
<dbReference type="PANTHER" id="PTHR43547:SF2">
    <property type="entry name" value="HYBRID SIGNAL TRANSDUCTION HISTIDINE KINASE C"/>
    <property type="match status" value="1"/>
</dbReference>
<dbReference type="Gene3D" id="1.10.10.60">
    <property type="entry name" value="Homeodomain-like"/>
    <property type="match status" value="1"/>
</dbReference>
<dbReference type="Pfam" id="PF02518">
    <property type="entry name" value="HATPase_c"/>
    <property type="match status" value="1"/>
</dbReference>
<dbReference type="InterPro" id="IPR036890">
    <property type="entry name" value="HATPase_C_sf"/>
</dbReference>
<name>A0A7K1T0J9_9SPHI</name>
<feature type="domain" description="Response regulatory" evidence="17">
    <location>
        <begin position="1135"/>
        <end position="1250"/>
    </location>
</feature>
<dbReference type="SUPFAM" id="SSF46689">
    <property type="entry name" value="Homeodomain-like"/>
    <property type="match status" value="1"/>
</dbReference>
<keyword evidence="11" id="KW-0804">Transcription</keyword>
<protein>
    <recommendedName>
        <fullName evidence="2">histidine kinase</fullName>
        <ecNumber evidence="2">2.7.13.3</ecNumber>
    </recommendedName>
</protein>
<dbReference type="RefSeq" id="WP_157568962.1">
    <property type="nucleotide sequence ID" value="NZ_WPIK01000017.1"/>
</dbReference>
<dbReference type="EMBL" id="WPIK01000017">
    <property type="protein sequence ID" value="MVN23083.1"/>
    <property type="molecule type" value="Genomic_DNA"/>
</dbReference>
<feature type="chain" id="PRO_5029726827" description="histidine kinase" evidence="14">
    <location>
        <begin position="22"/>
        <end position="1386"/>
    </location>
</feature>
<evidence type="ECO:0000256" key="1">
    <source>
        <dbReference type="ARBA" id="ARBA00000085"/>
    </source>
</evidence>
<dbReference type="PROSITE" id="PS50110">
    <property type="entry name" value="RESPONSE_REGULATORY"/>
    <property type="match status" value="1"/>
</dbReference>
<evidence type="ECO:0000256" key="5">
    <source>
        <dbReference type="ARBA" id="ARBA00022741"/>
    </source>
</evidence>
<feature type="domain" description="Histidine kinase" evidence="16">
    <location>
        <begin position="879"/>
        <end position="1099"/>
    </location>
</feature>
<dbReference type="InterPro" id="IPR003661">
    <property type="entry name" value="HisK_dim/P_dom"/>
</dbReference>
<evidence type="ECO:0000256" key="12">
    <source>
        <dbReference type="PROSITE-ProRule" id="PRU00169"/>
    </source>
</evidence>
<evidence type="ECO:0000256" key="11">
    <source>
        <dbReference type="ARBA" id="ARBA00023163"/>
    </source>
</evidence>
<dbReference type="InterPro" id="IPR011110">
    <property type="entry name" value="Reg_prop"/>
</dbReference>
<dbReference type="Gene3D" id="3.30.565.10">
    <property type="entry name" value="Histidine kinase-like ATPase, C-terminal domain"/>
    <property type="match status" value="1"/>
</dbReference>
<dbReference type="CDD" id="cd16922">
    <property type="entry name" value="HATPase_EvgS-ArcB-TorS-like"/>
    <property type="match status" value="1"/>
</dbReference>
<keyword evidence="8" id="KW-0902">Two-component regulatory system</keyword>
<dbReference type="InterPro" id="IPR018060">
    <property type="entry name" value="HTH_AraC"/>
</dbReference>
<keyword evidence="4" id="KW-0808">Transferase</keyword>
<dbReference type="InterPro" id="IPR009057">
    <property type="entry name" value="Homeodomain-like_sf"/>
</dbReference>
<organism evidence="18 19">
    <name type="scientific">Mucilaginibacter arboris</name>
    <dbReference type="NCBI Taxonomy" id="2682090"/>
    <lineage>
        <taxon>Bacteria</taxon>
        <taxon>Pseudomonadati</taxon>
        <taxon>Bacteroidota</taxon>
        <taxon>Sphingobacteriia</taxon>
        <taxon>Sphingobacteriales</taxon>
        <taxon>Sphingobacteriaceae</taxon>
        <taxon>Mucilaginibacter</taxon>
    </lineage>
</organism>
<evidence type="ECO:0000256" key="8">
    <source>
        <dbReference type="ARBA" id="ARBA00023012"/>
    </source>
</evidence>
<dbReference type="PROSITE" id="PS50109">
    <property type="entry name" value="HIS_KIN"/>
    <property type="match status" value="1"/>
</dbReference>
<keyword evidence="10" id="KW-0238">DNA-binding</keyword>
<feature type="signal peptide" evidence="14">
    <location>
        <begin position="1"/>
        <end position="21"/>
    </location>
</feature>
<dbReference type="Gene3D" id="2.130.10.10">
    <property type="entry name" value="YVTN repeat-like/Quinoprotein amine dehydrogenase"/>
    <property type="match status" value="3"/>
</dbReference>
<dbReference type="FunFam" id="1.10.10.60:FF:000284">
    <property type="entry name" value="Two-component system sensor histidine kinase/response regulator"/>
    <property type="match status" value="1"/>
</dbReference>
<dbReference type="InterPro" id="IPR011123">
    <property type="entry name" value="Y_Y_Y"/>
</dbReference>
<dbReference type="PROSITE" id="PS00041">
    <property type="entry name" value="HTH_ARAC_FAMILY_1"/>
    <property type="match status" value="1"/>
</dbReference>
<keyword evidence="6" id="KW-0418">Kinase</keyword>
<evidence type="ECO:0000256" key="4">
    <source>
        <dbReference type="ARBA" id="ARBA00022679"/>
    </source>
</evidence>
<reference evidence="18 19" key="1">
    <citation type="submission" date="2019-12" db="EMBL/GenBank/DDBJ databases">
        <title>Mucilaginibacter sp. HMF7410 genome sequencing and assembly.</title>
        <authorList>
            <person name="Kang H."/>
            <person name="Cha I."/>
            <person name="Kim H."/>
            <person name="Joh K."/>
        </authorList>
    </citation>
    <scope>NUCLEOTIDE SEQUENCE [LARGE SCALE GENOMIC DNA]</scope>
    <source>
        <strain evidence="18 19">HMF7410</strain>
    </source>
</reference>
<evidence type="ECO:0000256" key="13">
    <source>
        <dbReference type="SAM" id="Coils"/>
    </source>
</evidence>
<keyword evidence="9" id="KW-0805">Transcription regulation</keyword>
<dbReference type="Pfam" id="PF07494">
    <property type="entry name" value="Reg_prop"/>
    <property type="match status" value="6"/>
</dbReference>
<dbReference type="Pfam" id="PF00512">
    <property type="entry name" value="HisKA"/>
    <property type="match status" value="1"/>
</dbReference>
<dbReference type="InterPro" id="IPR013783">
    <property type="entry name" value="Ig-like_fold"/>
</dbReference>
<accession>A0A7K1T0J9</accession>
<dbReference type="GO" id="GO:0043565">
    <property type="term" value="F:sequence-specific DNA binding"/>
    <property type="evidence" value="ECO:0007669"/>
    <property type="project" value="InterPro"/>
</dbReference>
<keyword evidence="5" id="KW-0547">Nucleotide-binding</keyword>
<feature type="modified residue" description="4-aspartylphosphate" evidence="12">
    <location>
        <position position="1183"/>
    </location>
</feature>
<dbReference type="Gene3D" id="3.40.50.2300">
    <property type="match status" value="1"/>
</dbReference>
<dbReference type="InterPro" id="IPR003594">
    <property type="entry name" value="HATPase_dom"/>
</dbReference>
<keyword evidence="13" id="KW-0175">Coiled coil</keyword>
<evidence type="ECO:0000256" key="2">
    <source>
        <dbReference type="ARBA" id="ARBA00012438"/>
    </source>
</evidence>
<dbReference type="PANTHER" id="PTHR43547">
    <property type="entry name" value="TWO-COMPONENT HISTIDINE KINASE"/>
    <property type="match status" value="1"/>
</dbReference>
<evidence type="ECO:0000256" key="9">
    <source>
        <dbReference type="ARBA" id="ARBA00023015"/>
    </source>
</evidence>
<dbReference type="CDD" id="cd00146">
    <property type="entry name" value="PKD"/>
    <property type="match status" value="1"/>
</dbReference>
<comment type="caution">
    <text evidence="18">The sequence shown here is derived from an EMBL/GenBank/DDBJ whole genome shotgun (WGS) entry which is preliminary data.</text>
</comment>
<dbReference type="InterPro" id="IPR036097">
    <property type="entry name" value="HisK_dim/P_sf"/>
</dbReference>
<keyword evidence="19" id="KW-1185">Reference proteome</keyword>
<keyword evidence="3 12" id="KW-0597">Phosphoprotein</keyword>
<dbReference type="Pfam" id="PF07495">
    <property type="entry name" value="Y_Y_Y"/>
    <property type="match status" value="1"/>
</dbReference>
<dbReference type="SUPFAM" id="SSF47384">
    <property type="entry name" value="Homodimeric domain of signal transducing histidine kinase"/>
    <property type="match status" value="1"/>
</dbReference>
<evidence type="ECO:0000256" key="10">
    <source>
        <dbReference type="ARBA" id="ARBA00023125"/>
    </source>
</evidence>